<reference evidence="1" key="2">
    <citation type="submission" date="2022-01" db="EMBL/GenBank/DDBJ databases">
        <authorList>
            <person name="Yamashiro T."/>
            <person name="Shiraishi A."/>
            <person name="Satake H."/>
            <person name="Nakayama K."/>
        </authorList>
    </citation>
    <scope>NUCLEOTIDE SEQUENCE</scope>
</reference>
<evidence type="ECO:0008006" key="3">
    <source>
        <dbReference type="Google" id="ProtNLM"/>
    </source>
</evidence>
<sequence length="227" mass="26109">MVWASWSSLLASKNNGGLGVSSFYALNRALMFKWVWRFRTQGSSLWDRVIAAIHGDLGHLHILPTSSYSSTWMDIVRDTFNLKQQGIDLISYILKKVGNGENSLFWDDIWMGDTALKEQYPRVYALEASKSISITEKLAHSNVEVFLRRPPRAGVELYQSKDLSSKLVSIQLPMIQDRWIWSLDGTGKYFTESVRKLLDDKRLLKVSSKIRWVKPIPIKVNVFAWKV</sequence>
<name>A0ABQ5EHE9_9ASTR</name>
<proteinExistence type="predicted"/>
<organism evidence="1 2">
    <name type="scientific">Tanacetum coccineum</name>
    <dbReference type="NCBI Taxonomy" id="301880"/>
    <lineage>
        <taxon>Eukaryota</taxon>
        <taxon>Viridiplantae</taxon>
        <taxon>Streptophyta</taxon>
        <taxon>Embryophyta</taxon>
        <taxon>Tracheophyta</taxon>
        <taxon>Spermatophyta</taxon>
        <taxon>Magnoliopsida</taxon>
        <taxon>eudicotyledons</taxon>
        <taxon>Gunneridae</taxon>
        <taxon>Pentapetalae</taxon>
        <taxon>asterids</taxon>
        <taxon>campanulids</taxon>
        <taxon>Asterales</taxon>
        <taxon>Asteraceae</taxon>
        <taxon>Asteroideae</taxon>
        <taxon>Anthemideae</taxon>
        <taxon>Anthemidinae</taxon>
        <taxon>Tanacetum</taxon>
    </lineage>
</organism>
<dbReference type="PANTHER" id="PTHR36617:SF15">
    <property type="entry name" value="REVERSE TRANSCRIPTASE ZINC-BINDING DOMAIN-CONTAINING PROTEIN"/>
    <property type="match status" value="1"/>
</dbReference>
<protein>
    <recommendedName>
        <fullName evidence="3">RNA-directed DNA polymerase, eukaryota, reverse transcriptase zinc-binding domain protein</fullName>
    </recommendedName>
</protein>
<dbReference type="Proteomes" id="UP001151760">
    <property type="component" value="Unassembled WGS sequence"/>
</dbReference>
<evidence type="ECO:0000313" key="1">
    <source>
        <dbReference type="EMBL" id="GJT49947.1"/>
    </source>
</evidence>
<keyword evidence="2" id="KW-1185">Reference proteome</keyword>
<reference evidence="1" key="1">
    <citation type="journal article" date="2022" name="Int. J. Mol. Sci.">
        <title>Draft Genome of Tanacetum Coccineum: Genomic Comparison of Closely Related Tanacetum-Family Plants.</title>
        <authorList>
            <person name="Yamashiro T."/>
            <person name="Shiraishi A."/>
            <person name="Nakayama K."/>
            <person name="Satake H."/>
        </authorList>
    </citation>
    <scope>NUCLEOTIDE SEQUENCE</scope>
</reference>
<gene>
    <name evidence="1" type="ORF">Tco_0976104</name>
</gene>
<dbReference type="EMBL" id="BQNB010016281">
    <property type="protein sequence ID" value="GJT49947.1"/>
    <property type="molecule type" value="Genomic_DNA"/>
</dbReference>
<dbReference type="PANTHER" id="PTHR36617">
    <property type="entry name" value="PROTEIN, PUTATIVE-RELATED"/>
    <property type="match status" value="1"/>
</dbReference>
<evidence type="ECO:0000313" key="2">
    <source>
        <dbReference type="Proteomes" id="UP001151760"/>
    </source>
</evidence>
<comment type="caution">
    <text evidence="1">The sequence shown here is derived from an EMBL/GenBank/DDBJ whole genome shotgun (WGS) entry which is preliminary data.</text>
</comment>
<accession>A0ABQ5EHE9</accession>